<dbReference type="InterPro" id="IPR050270">
    <property type="entry name" value="DegV_domain_contain"/>
</dbReference>
<protein>
    <submittedName>
        <fullName evidence="3">DegV family protein</fullName>
    </submittedName>
</protein>
<evidence type="ECO:0000313" key="4">
    <source>
        <dbReference type="Proteomes" id="UP001526225"/>
    </source>
</evidence>
<dbReference type="EMBL" id="JAOZFE010000001">
    <property type="protein sequence ID" value="MCW0952825.1"/>
    <property type="molecule type" value="Genomic_DNA"/>
</dbReference>
<keyword evidence="2" id="KW-0446">Lipid-binding</keyword>
<comment type="function">
    <text evidence="1">May bind long-chain fatty acids, such as palmitate, and may play a role in lipid transport or fatty acid metabolism.</text>
</comment>
<sequence length="296" mass="32709">MTLAIVTDSTSYLTEDEVKKFNINVMPIPVIIDNKMYKEGVDQTTDEFYELLASSAEFPKTSQPATGEWLELFEQLKADGYDEALVINLSSTISGTVNTVASLADAVDGFKVHSYDSKLTVRIMGLLVLKAAQMAAEDKSLDEILDVLNQLTPTIDEYFVVDDLQNLARGGRLSNASAILGSMLKVKPILTFDNETNYTFDNETNYIVPFEKVRSMKKALGRAEELFVQAKEEADYPLHGLVVHANSPEAGAKFRDAMQEKYPDVPFDLSYFGPVIGTHLGSGAIALAWMREPDSL</sequence>
<organism evidence="3 4">
    <name type="scientific">Weissella ceti</name>
    <dbReference type="NCBI Taxonomy" id="759620"/>
    <lineage>
        <taxon>Bacteria</taxon>
        <taxon>Bacillati</taxon>
        <taxon>Bacillota</taxon>
        <taxon>Bacilli</taxon>
        <taxon>Lactobacillales</taxon>
        <taxon>Lactobacillaceae</taxon>
        <taxon>Weissella</taxon>
    </lineage>
</organism>
<dbReference type="PANTHER" id="PTHR33434:SF2">
    <property type="entry name" value="FATTY ACID-BINDING PROTEIN TM_1468"/>
    <property type="match status" value="1"/>
</dbReference>
<dbReference type="PANTHER" id="PTHR33434">
    <property type="entry name" value="DEGV DOMAIN-CONTAINING PROTEIN DR_1986-RELATED"/>
    <property type="match status" value="1"/>
</dbReference>
<dbReference type="PROSITE" id="PS51482">
    <property type="entry name" value="DEGV"/>
    <property type="match status" value="1"/>
</dbReference>
<evidence type="ECO:0000256" key="2">
    <source>
        <dbReference type="ARBA" id="ARBA00023121"/>
    </source>
</evidence>
<name>A0ABT3E389_9LACO</name>
<dbReference type="Proteomes" id="UP001526225">
    <property type="component" value="Unassembled WGS sequence"/>
</dbReference>
<evidence type="ECO:0000256" key="1">
    <source>
        <dbReference type="ARBA" id="ARBA00003238"/>
    </source>
</evidence>
<dbReference type="Pfam" id="PF02645">
    <property type="entry name" value="DegV"/>
    <property type="match status" value="1"/>
</dbReference>
<accession>A0ABT3E389</accession>
<dbReference type="Gene3D" id="3.30.1180.10">
    <property type="match status" value="1"/>
</dbReference>
<dbReference type="SUPFAM" id="SSF82549">
    <property type="entry name" value="DAK1/DegV-like"/>
    <property type="match status" value="1"/>
</dbReference>
<dbReference type="Gene3D" id="3.40.50.10170">
    <property type="match status" value="1"/>
</dbReference>
<dbReference type="InterPro" id="IPR003797">
    <property type="entry name" value="DegV"/>
</dbReference>
<comment type="caution">
    <text evidence="3">The sequence shown here is derived from an EMBL/GenBank/DDBJ whole genome shotgun (WGS) entry which is preliminary data.</text>
</comment>
<proteinExistence type="predicted"/>
<reference evidence="3 4" key="1">
    <citation type="submission" date="2022-10" db="EMBL/GenBank/DDBJ databases">
        <title>Weissella fermenti sp. nov., isolated from fermented cabbage.</title>
        <authorList>
            <person name="Lee J.K."/>
            <person name="Baek J.H."/>
            <person name="Choi D.G."/>
            <person name="Kim J.M."/>
            <person name="Jeon C.O."/>
        </authorList>
    </citation>
    <scope>NUCLEOTIDE SEQUENCE [LARGE SCALE GENOMIC DNA]</scope>
    <source>
        <strain evidence="3 4">KACC 18534</strain>
    </source>
</reference>
<dbReference type="RefSeq" id="WP_213409426.1">
    <property type="nucleotide sequence ID" value="NZ_CP074441.1"/>
</dbReference>
<gene>
    <name evidence="3" type="ORF">OIT44_01920</name>
</gene>
<dbReference type="InterPro" id="IPR043168">
    <property type="entry name" value="DegV_C"/>
</dbReference>
<evidence type="ECO:0000313" key="3">
    <source>
        <dbReference type="EMBL" id="MCW0952825.1"/>
    </source>
</evidence>
<keyword evidence="4" id="KW-1185">Reference proteome</keyword>
<dbReference type="NCBIfam" id="TIGR00762">
    <property type="entry name" value="DegV"/>
    <property type="match status" value="1"/>
</dbReference>